<keyword evidence="2" id="KW-1185">Reference proteome</keyword>
<comment type="caution">
    <text evidence="1">The sequence shown here is derived from an EMBL/GenBank/DDBJ whole genome shotgun (WGS) entry which is preliminary data.</text>
</comment>
<accession>A0A5B7END6</accession>
<dbReference type="EMBL" id="VSRR010003104">
    <property type="protein sequence ID" value="MPC34679.1"/>
    <property type="molecule type" value="Genomic_DNA"/>
</dbReference>
<gene>
    <name evidence="1" type="ORF">E2C01_028077</name>
</gene>
<proteinExistence type="predicted"/>
<evidence type="ECO:0000313" key="1">
    <source>
        <dbReference type="EMBL" id="MPC34679.1"/>
    </source>
</evidence>
<name>A0A5B7END6_PORTR</name>
<reference evidence="1 2" key="1">
    <citation type="submission" date="2019-05" db="EMBL/GenBank/DDBJ databases">
        <title>Another draft genome of Portunus trituberculatus and its Hox gene families provides insights of decapod evolution.</title>
        <authorList>
            <person name="Jeong J.-H."/>
            <person name="Song I."/>
            <person name="Kim S."/>
            <person name="Choi T."/>
            <person name="Kim D."/>
            <person name="Ryu S."/>
            <person name="Kim W."/>
        </authorList>
    </citation>
    <scope>NUCLEOTIDE SEQUENCE [LARGE SCALE GENOMIC DNA]</scope>
    <source>
        <tissue evidence="1">Muscle</tissue>
    </source>
</reference>
<organism evidence="1 2">
    <name type="scientific">Portunus trituberculatus</name>
    <name type="common">Swimming crab</name>
    <name type="synonym">Neptunus trituberculatus</name>
    <dbReference type="NCBI Taxonomy" id="210409"/>
    <lineage>
        <taxon>Eukaryota</taxon>
        <taxon>Metazoa</taxon>
        <taxon>Ecdysozoa</taxon>
        <taxon>Arthropoda</taxon>
        <taxon>Crustacea</taxon>
        <taxon>Multicrustacea</taxon>
        <taxon>Malacostraca</taxon>
        <taxon>Eumalacostraca</taxon>
        <taxon>Eucarida</taxon>
        <taxon>Decapoda</taxon>
        <taxon>Pleocyemata</taxon>
        <taxon>Brachyura</taxon>
        <taxon>Eubrachyura</taxon>
        <taxon>Portunoidea</taxon>
        <taxon>Portunidae</taxon>
        <taxon>Portuninae</taxon>
        <taxon>Portunus</taxon>
    </lineage>
</organism>
<dbReference type="AlphaFoldDB" id="A0A5B7END6"/>
<evidence type="ECO:0000313" key="2">
    <source>
        <dbReference type="Proteomes" id="UP000324222"/>
    </source>
</evidence>
<sequence>MALYTSRSATKACPRFQFMKLIEGVPRGERSDRHRYRYRHTATTAATDSTVAAAANPLLWINNSIPERRHYILPQQQSQSRLVYSPTITLGAGPGNYECGRNCLTHLHHSVAMTS</sequence>
<protein>
    <submittedName>
        <fullName evidence="1">Uncharacterized protein</fullName>
    </submittedName>
</protein>
<dbReference type="Proteomes" id="UP000324222">
    <property type="component" value="Unassembled WGS sequence"/>
</dbReference>